<evidence type="ECO:0000256" key="3">
    <source>
        <dbReference type="ARBA" id="ARBA00020398"/>
    </source>
</evidence>
<evidence type="ECO:0000256" key="4">
    <source>
        <dbReference type="SAM" id="MobiDB-lite"/>
    </source>
</evidence>
<feature type="compositionally biased region" description="Polar residues" evidence="4">
    <location>
        <begin position="26"/>
        <end position="39"/>
    </location>
</feature>
<protein>
    <recommendedName>
        <fullName evidence="3">Stationary phase protein 4</fullName>
    </recommendedName>
</protein>
<dbReference type="Proteomes" id="UP000187013">
    <property type="component" value="Unassembled WGS sequence"/>
</dbReference>
<dbReference type="InterPro" id="IPR020485">
    <property type="entry name" value="Spg4"/>
</dbReference>
<comment type="function">
    <text evidence="1">Stationary phase-essential protein not required for growth on nonfermentable carbon sources.</text>
</comment>
<evidence type="ECO:0000256" key="2">
    <source>
        <dbReference type="ARBA" id="ARBA00007045"/>
    </source>
</evidence>
<evidence type="ECO:0000313" key="6">
    <source>
        <dbReference type="Proteomes" id="UP000187013"/>
    </source>
</evidence>
<reference evidence="5 6" key="1">
    <citation type="submission" date="2016-08" db="EMBL/GenBank/DDBJ databases">
        <title>Draft genome sequence of allopolyploid Zygosaccharomyces rouxii.</title>
        <authorList>
            <person name="Watanabe J."/>
            <person name="Uehara K."/>
            <person name="Mogi Y."/>
            <person name="Tsukioka Y."/>
        </authorList>
    </citation>
    <scope>NUCLEOTIDE SEQUENCE [LARGE SCALE GENOMIC DNA]</scope>
    <source>
        <strain evidence="5 6">NBRC 110957</strain>
    </source>
</reference>
<accession>A0A1Q3A6S2</accession>
<dbReference type="EMBL" id="BDGX01000030">
    <property type="protein sequence ID" value="GAV51419.1"/>
    <property type="molecule type" value="Genomic_DNA"/>
</dbReference>
<feature type="region of interest" description="Disordered" evidence="4">
    <location>
        <begin position="13"/>
        <end position="73"/>
    </location>
</feature>
<feature type="compositionally biased region" description="Low complexity" evidence="4">
    <location>
        <begin position="49"/>
        <end position="62"/>
    </location>
</feature>
<gene>
    <name evidence="5" type="ORF">ZYGR_0AD06020</name>
</gene>
<dbReference type="AlphaFoldDB" id="A0A1Q3A6S2"/>
<dbReference type="OrthoDB" id="4067991at2759"/>
<organism evidence="5 6">
    <name type="scientific">Zygosaccharomyces rouxii</name>
    <dbReference type="NCBI Taxonomy" id="4956"/>
    <lineage>
        <taxon>Eukaryota</taxon>
        <taxon>Fungi</taxon>
        <taxon>Dikarya</taxon>
        <taxon>Ascomycota</taxon>
        <taxon>Saccharomycotina</taxon>
        <taxon>Saccharomycetes</taxon>
        <taxon>Saccharomycetales</taxon>
        <taxon>Saccharomycetaceae</taxon>
        <taxon>Zygosaccharomyces</taxon>
    </lineage>
</organism>
<evidence type="ECO:0000256" key="1">
    <source>
        <dbReference type="ARBA" id="ARBA00003155"/>
    </source>
</evidence>
<name>A0A1Q3A6S2_ZYGRO</name>
<proteinExistence type="inferred from homology"/>
<sequence length="94" mass="10783">MSNLWNSFEVYNKKKHSSQPGMRGGNHSNVGDTRTTVQYASERYERRGSTASESSTTSNEETPQMVDISKLSQNEFKRLYESTRKGEPNNRVNF</sequence>
<evidence type="ECO:0000313" key="5">
    <source>
        <dbReference type="EMBL" id="GAV51419.1"/>
    </source>
</evidence>
<dbReference type="eggNOG" id="ENOG502S7JY">
    <property type="taxonomic scope" value="Eukaryota"/>
</dbReference>
<dbReference type="OMA" id="AHEYREP"/>
<comment type="caution">
    <text evidence="5">The sequence shown here is derived from an EMBL/GenBank/DDBJ whole genome shotgun (WGS) entry which is preliminary data.</text>
</comment>
<comment type="similarity">
    <text evidence="2">Belongs to the SPG4 family.</text>
</comment>
<dbReference type="Pfam" id="PF17325">
    <property type="entry name" value="SPG4"/>
    <property type="match status" value="2"/>
</dbReference>